<dbReference type="Pfam" id="PF04607">
    <property type="entry name" value="RelA_SpoT"/>
    <property type="match status" value="1"/>
</dbReference>
<protein>
    <recommendedName>
        <fullName evidence="3">guanosine-3',5'-bis(diphosphate) 3'-diphosphatase</fullName>
        <ecNumber evidence="3">3.1.7.2</ecNumber>
    </recommendedName>
</protein>
<dbReference type="CDD" id="cd05399">
    <property type="entry name" value="NT_Rel-Spo_like"/>
    <property type="match status" value="1"/>
</dbReference>
<dbReference type="SUPFAM" id="SSF81301">
    <property type="entry name" value="Nucleotidyltransferase"/>
    <property type="match status" value="1"/>
</dbReference>
<dbReference type="FunFam" id="1.10.3210.10:FF:000001">
    <property type="entry name" value="GTP pyrophosphokinase RelA"/>
    <property type="match status" value="1"/>
</dbReference>
<dbReference type="PANTHER" id="PTHR21262:SF36">
    <property type="entry name" value="BIFUNCTIONAL (P)PPGPP SYNTHASE_HYDROLASE SPOT"/>
    <property type="match status" value="1"/>
</dbReference>
<dbReference type="Gene3D" id="3.30.70.260">
    <property type="match status" value="1"/>
</dbReference>
<dbReference type="InterPro" id="IPR007685">
    <property type="entry name" value="RelA_SpoT"/>
</dbReference>
<dbReference type="SUPFAM" id="SSF55021">
    <property type="entry name" value="ACT-like"/>
    <property type="match status" value="1"/>
</dbReference>
<dbReference type="EC" id="3.1.7.2" evidence="3"/>
<comment type="pathway">
    <text evidence="2">Purine metabolism; ppGpp biosynthesis; ppGpp from GDP: step 1/1.</text>
</comment>
<feature type="domain" description="ACT" evidence="6">
    <location>
        <begin position="637"/>
        <end position="711"/>
    </location>
</feature>
<evidence type="ECO:0000313" key="9">
    <source>
        <dbReference type="EMBL" id="KAA9131280.1"/>
    </source>
</evidence>
<dbReference type="InterPro" id="IPR045865">
    <property type="entry name" value="ACT-like_dom_sf"/>
</dbReference>
<feature type="domain" description="TGS" evidence="8">
    <location>
        <begin position="397"/>
        <end position="458"/>
    </location>
</feature>
<dbReference type="InterPro" id="IPR006674">
    <property type="entry name" value="HD_domain"/>
</dbReference>
<comment type="function">
    <text evidence="5">In eubacteria ppGpp (guanosine 3'-diphosphate 5'-diphosphate) is a mediator of the stringent response that coordinates a variety of cellular activities in response to changes in nutritional abundance.</text>
</comment>
<dbReference type="GO" id="GO:0008728">
    <property type="term" value="F:GTP diphosphokinase activity"/>
    <property type="evidence" value="ECO:0007669"/>
    <property type="project" value="TreeGrafter"/>
</dbReference>
<evidence type="ECO:0000259" key="6">
    <source>
        <dbReference type="PROSITE" id="PS51671"/>
    </source>
</evidence>
<dbReference type="Gene3D" id="1.10.3210.10">
    <property type="entry name" value="Hypothetical protein af1432"/>
    <property type="match status" value="1"/>
</dbReference>
<dbReference type="Pfam" id="PF13291">
    <property type="entry name" value="ACT_4"/>
    <property type="match status" value="1"/>
</dbReference>
<evidence type="ECO:0000256" key="2">
    <source>
        <dbReference type="ARBA" id="ARBA00024329"/>
    </source>
</evidence>
<dbReference type="Gene3D" id="3.30.460.10">
    <property type="entry name" value="Beta Polymerase, domain 2"/>
    <property type="match status" value="1"/>
</dbReference>
<dbReference type="InterPro" id="IPR004095">
    <property type="entry name" value="TGS"/>
</dbReference>
<dbReference type="SMART" id="SM00471">
    <property type="entry name" value="HDc"/>
    <property type="match status" value="1"/>
</dbReference>
<evidence type="ECO:0000259" key="7">
    <source>
        <dbReference type="PROSITE" id="PS51831"/>
    </source>
</evidence>
<dbReference type="GO" id="GO:0042594">
    <property type="term" value="P:response to starvation"/>
    <property type="evidence" value="ECO:0007669"/>
    <property type="project" value="TreeGrafter"/>
</dbReference>
<dbReference type="InterPro" id="IPR002912">
    <property type="entry name" value="ACT_dom"/>
</dbReference>
<dbReference type="SMART" id="SM00954">
    <property type="entry name" value="RelA_SpoT"/>
    <property type="match status" value="1"/>
</dbReference>
<dbReference type="InterPro" id="IPR033655">
    <property type="entry name" value="TGS_RelA/SpoT"/>
</dbReference>
<dbReference type="FunFam" id="3.10.20.30:FF:000002">
    <property type="entry name" value="GTP pyrophosphokinase (RelA/SpoT)"/>
    <property type="match status" value="1"/>
</dbReference>
<dbReference type="Pfam" id="PF13328">
    <property type="entry name" value="HD_4"/>
    <property type="match status" value="1"/>
</dbReference>
<dbReference type="PROSITE" id="PS51831">
    <property type="entry name" value="HD"/>
    <property type="match status" value="1"/>
</dbReference>
<comment type="caution">
    <text evidence="9">The sequence shown here is derived from an EMBL/GenBank/DDBJ whole genome shotgun (WGS) entry which is preliminary data.</text>
</comment>
<accession>A0A5N0T8L3</accession>
<dbReference type="Pfam" id="PF19296">
    <property type="entry name" value="RelA_AH_RIS"/>
    <property type="match status" value="1"/>
</dbReference>
<comment type="catalytic activity">
    <reaction evidence="4">
        <text>guanosine 3',5'-bis(diphosphate) + H2O = GDP + diphosphate + H(+)</text>
        <dbReference type="Rhea" id="RHEA:14253"/>
        <dbReference type="ChEBI" id="CHEBI:15377"/>
        <dbReference type="ChEBI" id="CHEBI:15378"/>
        <dbReference type="ChEBI" id="CHEBI:33019"/>
        <dbReference type="ChEBI" id="CHEBI:58189"/>
        <dbReference type="ChEBI" id="CHEBI:77828"/>
        <dbReference type="EC" id="3.1.7.2"/>
    </reaction>
</comment>
<dbReference type="GO" id="GO:0005886">
    <property type="term" value="C:plasma membrane"/>
    <property type="evidence" value="ECO:0007669"/>
    <property type="project" value="TreeGrafter"/>
</dbReference>
<evidence type="ECO:0000259" key="8">
    <source>
        <dbReference type="PROSITE" id="PS51880"/>
    </source>
</evidence>
<keyword evidence="10" id="KW-1185">Reference proteome</keyword>
<dbReference type="PROSITE" id="PS51880">
    <property type="entry name" value="TGS"/>
    <property type="match status" value="1"/>
</dbReference>
<evidence type="ECO:0000256" key="1">
    <source>
        <dbReference type="ARBA" id="ARBA00022801"/>
    </source>
</evidence>
<dbReference type="PANTHER" id="PTHR21262">
    <property type="entry name" value="GUANOSINE-3',5'-BIS DIPHOSPHATE 3'-PYROPHOSPHOHYDROLASE"/>
    <property type="match status" value="1"/>
</dbReference>
<dbReference type="InterPro" id="IPR012675">
    <property type="entry name" value="Beta-grasp_dom_sf"/>
</dbReference>
<dbReference type="CDD" id="cd01668">
    <property type="entry name" value="TGS_RSH"/>
    <property type="match status" value="1"/>
</dbReference>
<dbReference type="GO" id="GO:0015970">
    <property type="term" value="P:guanosine tetraphosphate biosynthetic process"/>
    <property type="evidence" value="ECO:0007669"/>
    <property type="project" value="UniProtKB-UniPathway"/>
</dbReference>
<comment type="similarity">
    <text evidence="5">Belongs to the relA/spoT family.</text>
</comment>
<dbReference type="Gene3D" id="3.10.20.30">
    <property type="match status" value="1"/>
</dbReference>
<dbReference type="UniPathway" id="UPA00908">
    <property type="reaction ID" value="UER00886"/>
</dbReference>
<dbReference type="InterPro" id="IPR012676">
    <property type="entry name" value="TGS-like"/>
</dbReference>
<dbReference type="GO" id="GO:0008893">
    <property type="term" value="F:guanosine-3',5'-bis(diphosphate) 3'-diphosphatase activity"/>
    <property type="evidence" value="ECO:0007669"/>
    <property type="project" value="UniProtKB-EC"/>
</dbReference>
<evidence type="ECO:0000256" key="5">
    <source>
        <dbReference type="RuleBase" id="RU003847"/>
    </source>
</evidence>
<dbReference type="AlphaFoldDB" id="A0A5N0T8L3"/>
<sequence>MIRNVLATSSFPESVLELRDLLNTYLEPDRVAVILRAFEVGARAHEGQTRKTGEPYIMHPVAVARILANLRMDHQSVAAAILHDTIEDTPLTKGEIADQFGDEIAALVDGVTKLDKMKFRTRHEADAESFRKMLLAMSRDLRVIFIKLADRLHNMRTLGSMSPDSRRRIARETLDIYAPIADRLGMNTLKSELEDLGFAHRHPWRHRTIAEHVQEVTGDRREVIETIRKALKRKMSEVGVPCRVLGREKTPYSIYRKMQSRDLSFSEVTDVYGFRVITHSEPHCYMALGAAHALHQPKPGRFKDYIALPKANGYQSLHTVLSSPYGLPVEIQIRTEEMDITAEKGAAAHWQYKSGESSSVSAQVRAREWLMQLVDVQRHTGDSMEFLDGAKSDLFPDDIFVFTPKGKIIDLRRNATALDFAYAIHTDVGNHTSAILVDKVEVPLSTHLAHGQTVEVVTSADAHPVPEWLDFVATAKARTAIRHYIRSLEQKDTVALGMHLLETALNARGTSVTDVPQNLIDGLVADNHFERHEDLYTNLALGNLLAGVVAAKLAPDSTSTDGAAEALTIAGLEGSAVEFAACCYPVPGDPIVGFVSAGKGVVVHRANCRNMRELRKHPDRCLVVQWAPLTHGMYRVALRLVTRNVPGVLASLTATLNEAGTNIERVEQPESNPETATLNFTISVEDRDHMARVMRRLRRNRNVLKVSRIIA</sequence>
<gene>
    <name evidence="9" type="ORF">F3N42_08100</name>
</gene>
<dbReference type="FunFam" id="3.30.460.10:FF:000001">
    <property type="entry name" value="GTP pyrophosphokinase RelA"/>
    <property type="match status" value="1"/>
</dbReference>
<evidence type="ECO:0000256" key="3">
    <source>
        <dbReference type="ARBA" id="ARBA00024387"/>
    </source>
</evidence>
<name>A0A5N0T8L3_9GAMM</name>
<dbReference type="EMBL" id="VYXP01000005">
    <property type="protein sequence ID" value="KAA9131280.1"/>
    <property type="molecule type" value="Genomic_DNA"/>
</dbReference>
<dbReference type="Proteomes" id="UP000325372">
    <property type="component" value="Unassembled WGS sequence"/>
</dbReference>
<keyword evidence="1 9" id="KW-0378">Hydrolase</keyword>
<dbReference type="GO" id="GO:0015949">
    <property type="term" value="P:nucleobase-containing small molecule interconversion"/>
    <property type="evidence" value="ECO:0007669"/>
    <property type="project" value="UniProtKB-ARBA"/>
</dbReference>
<dbReference type="SUPFAM" id="SSF109604">
    <property type="entry name" value="HD-domain/PDEase-like"/>
    <property type="match status" value="1"/>
</dbReference>
<dbReference type="InterPro" id="IPR043519">
    <property type="entry name" value="NT_sf"/>
</dbReference>
<dbReference type="InterPro" id="IPR003607">
    <property type="entry name" value="HD/PDEase_dom"/>
</dbReference>
<dbReference type="CDD" id="cd00077">
    <property type="entry name" value="HDc"/>
    <property type="match status" value="1"/>
</dbReference>
<dbReference type="InterPro" id="IPR004811">
    <property type="entry name" value="RelA/Spo_fam"/>
</dbReference>
<feature type="domain" description="HD" evidence="7">
    <location>
        <begin position="56"/>
        <end position="155"/>
    </location>
</feature>
<proteinExistence type="inferred from homology"/>
<reference evidence="9 10" key="1">
    <citation type="submission" date="2019-09" db="EMBL/GenBank/DDBJ databases">
        <title>Wenzhouxiangella sp. Genome sequencing and assembly.</title>
        <authorList>
            <person name="Zhang R."/>
        </authorList>
    </citation>
    <scope>NUCLEOTIDE SEQUENCE [LARGE SCALE GENOMIC DNA]</scope>
    <source>
        <strain evidence="9 10">W260</strain>
    </source>
</reference>
<dbReference type="Pfam" id="PF02824">
    <property type="entry name" value="TGS"/>
    <property type="match status" value="1"/>
</dbReference>
<dbReference type="NCBIfam" id="TIGR00691">
    <property type="entry name" value="spoT_relA"/>
    <property type="match status" value="1"/>
</dbReference>
<organism evidence="9 10">
    <name type="scientific">Marinihelvus fidelis</name>
    <dbReference type="NCBI Taxonomy" id="2613842"/>
    <lineage>
        <taxon>Bacteria</taxon>
        <taxon>Pseudomonadati</taxon>
        <taxon>Pseudomonadota</taxon>
        <taxon>Gammaproteobacteria</taxon>
        <taxon>Chromatiales</taxon>
        <taxon>Wenzhouxiangellaceae</taxon>
        <taxon>Marinihelvus</taxon>
    </lineage>
</organism>
<dbReference type="PROSITE" id="PS51671">
    <property type="entry name" value="ACT"/>
    <property type="match status" value="1"/>
</dbReference>
<dbReference type="InterPro" id="IPR045600">
    <property type="entry name" value="RelA/SpoT_AH_RIS"/>
</dbReference>
<evidence type="ECO:0000313" key="10">
    <source>
        <dbReference type="Proteomes" id="UP000325372"/>
    </source>
</evidence>
<evidence type="ECO:0000256" key="4">
    <source>
        <dbReference type="ARBA" id="ARBA00047968"/>
    </source>
</evidence>
<dbReference type="SUPFAM" id="SSF81271">
    <property type="entry name" value="TGS-like"/>
    <property type="match status" value="1"/>
</dbReference>